<organism evidence="1 2">
    <name type="scientific">Pangasianodon gigas</name>
    <name type="common">Mekong giant catfish</name>
    <name type="synonym">Pangasius gigas</name>
    <dbReference type="NCBI Taxonomy" id="30993"/>
    <lineage>
        <taxon>Eukaryota</taxon>
        <taxon>Metazoa</taxon>
        <taxon>Chordata</taxon>
        <taxon>Craniata</taxon>
        <taxon>Vertebrata</taxon>
        <taxon>Euteleostomi</taxon>
        <taxon>Actinopterygii</taxon>
        <taxon>Neopterygii</taxon>
        <taxon>Teleostei</taxon>
        <taxon>Ostariophysi</taxon>
        <taxon>Siluriformes</taxon>
        <taxon>Pangasiidae</taxon>
        <taxon>Pangasianodon</taxon>
    </lineage>
</organism>
<evidence type="ECO:0000313" key="1">
    <source>
        <dbReference type="EMBL" id="MCI4376268.1"/>
    </source>
</evidence>
<name>A0ACC5WB07_PANGG</name>
<dbReference type="Proteomes" id="UP000829447">
    <property type="component" value="Linkage Group LG3"/>
</dbReference>
<keyword evidence="2" id="KW-1185">Reference proteome</keyword>
<accession>A0ACC5WB07</accession>
<sequence length="91" mass="10554">MLLALSTFQLALVEWYGLSSKLFRPPEAEISERFAIVLLSWQECKWSRDETEGMGWSQWKRKIACRVIGIGLKCATLFCYEDLVLTLRLPL</sequence>
<evidence type="ECO:0000313" key="2">
    <source>
        <dbReference type="Proteomes" id="UP000829447"/>
    </source>
</evidence>
<protein>
    <submittedName>
        <fullName evidence="1">Uncharacterized protein</fullName>
    </submittedName>
</protein>
<proteinExistence type="predicted"/>
<reference evidence="1 2" key="1">
    <citation type="journal article" date="2022" name="bioRxiv">
        <title>An ancient truncated duplication of the anti-Mullerian hormone receptor type 2 gene is a potential conserved master sex determinant in the Pangasiidae catfish family.</title>
        <authorList>
            <person name="Wen M."/>
            <person name="Pan Q."/>
            <person name="Jouanno E."/>
            <person name="Montfort J."/>
            <person name="Zahm M."/>
            <person name="Cabau C."/>
            <person name="Klopp C."/>
            <person name="Iampietro C."/>
            <person name="Roques C."/>
            <person name="Bouchez O."/>
            <person name="Castinel A."/>
            <person name="Donnadieu C."/>
            <person name="Parrinello H."/>
            <person name="Poncet C."/>
            <person name="Belmonte E."/>
            <person name="Gautier V."/>
            <person name="Avarre J.-C."/>
            <person name="Dugue R."/>
            <person name="Gustiano R."/>
            <person name="Ha T.T.T."/>
            <person name="Campet M."/>
            <person name="Sriphairoj K."/>
            <person name="Ribolli J."/>
            <person name="de Almeida F.L."/>
            <person name="Desvignes T."/>
            <person name="Postlethwait J.H."/>
            <person name="Bucao C.F."/>
            <person name="Robinson-Rechavi M."/>
            <person name="Bobe J."/>
            <person name="Herpin A."/>
            <person name="Guiguen Y."/>
        </authorList>
    </citation>
    <scope>NUCLEOTIDE SEQUENCE [LARGE SCALE GENOMIC DNA]</scope>
    <source>
        <strain evidence="1">YG-Dec2019</strain>
    </source>
</reference>
<dbReference type="EMBL" id="CM040456">
    <property type="protein sequence ID" value="MCI4376268.1"/>
    <property type="molecule type" value="Genomic_DNA"/>
</dbReference>
<comment type="caution">
    <text evidence="1">The sequence shown here is derived from an EMBL/GenBank/DDBJ whole genome shotgun (WGS) entry which is preliminary data.</text>
</comment>
<gene>
    <name evidence="1" type="ORF">PGIGA_G00186430</name>
</gene>